<protein>
    <recommendedName>
        <fullName evidence="16">Integrase catalytic domain-containing protein</fullName>
    </recommendedName>
</protein>
<evidence type="ECO:0000256" key="12">
    <source>
        <dbReference type="ARBA" id="ARBA00023172"/>
    </source>
</evidence>
<evidence type="ECO:0000256" key="13">
    <source>
        <dbReference type="ARBA" id="ARBA00048173"/>
    </source>
</evidence>
<dbReference type="InterPro" id="IPR012337">
    <property type="entry name" value="RNaseH-like_sf"/>
</dbReference>
<dbReference type="InterPro" id="IPR001584">
    <property type="entry name" value="Integrase_cat-core"/>
</dbReference>
<dbReference type="GO" id="GO:0003723">
    <property type="term" value="F:RNA binding"/>
    <property type="evidence" value="ECO:0007669"/>
    <property type="project" value="UniProtKB-KW"/>
</dbReference>
<evidence type="ECO:0000313" key="18">
    <source>
        <dbReference type="Proteomes" id="UP000765509"/>
    </source>
</evidence>
<dbReference type="PANTHER" id="PTHR42648">
    <property type="entry name" value="TRANSPOSASE, PUTATIVE-RELATED"/>
    <property type="match status" value="1"/>
</dbReference>
<keyword evidence="5" id="KW-0255">Endonuclease</keyword>
<keyword evidence="3" id="KW-0540">Nuclease</keyword>
<evidence type="ECO:0000259" key="16">
    <source>
        <dbReference type="PROSITE" id="PS50994"/>
    </source>
</evidence>
<dbReference type="EMBL" id="AVOT02044134">
    <property type="protein sequence ID" value="MBW0539497.1"/>
    <property type="molecule type" value="Genomic_DNA"/>
</dbReference>
<evidence type="ECO:0000256" key="2">
    <source>
        <dbReference type="ARBA" id="ARBA00022695"/>
    </source>
</evidence>
<comment type="catalytic activity">
    <reaction evidence="14">
        <text>DNA(n) + a 2'-deoxyribonucleoside 5'-triphosphate = DNA(n+1) + diphosphate</text>
        <dbReference type="Rhea" id="RHEA:22508"/>
        <dbReference type="Rhea" id="RHEA-COMP:17339"/>
        <dbReference type="Rhea" id="RHEA-COMP:17340"/>
        <dbReference type="ChEBI" id="CHEBI:33019"/>
        <dbReference type="ChEBI" id="CHEBI:61560"/>
        <dbReference type="ChEBI" id="CHEBI:173112"/>
        <dbReference type="EC" id="2.7.7.7"/>
    </reaction>
</comment>
<keyword evidence="6" id="KW-0378">Hydrolase</keyword>
<dbReference type="GO" id="GO:0005634">
    <property type="term" value="C:nucleus"/>
    <property type="evidence" value="ECO:0007669"/>
    <property type="project" value="UniProtKB-ARBA"/>
</dbReference>
<evidence type="ECO:0000256" key="6">
    <source>
        <dbReference type="ARBA" id="ARBA00022801"/>
    </source>
</evidence>
<evidence type="ECO:0000256" key="1">
    <source>
        <dbReference type="ARBA" id="ARBA00022578"/>
    </source>
</evidence>
<accession>A0A9Q3FJ93</accession>
<evidence type="ECO:0000256" key="10">
    <source>
        <dbReference type="ARBA" id="ARBA00022918"/>
    </source>
</evidence>
<name>A0A9Q3FJ93_9BASI</name>
<dbReference type="AlphaFoldDB" id="A0A9Q3FJ93"/>
<keyword evidence="10" id="KW-0695">RNA-directed DNA polymerase</keyword>
<evidence type="ECO:0000256" key="14">
    <source>
        <dbReference type="ARBA" id="ARBA00049244"/>
    </source>
</evidence>
<dbReference type="PROSITE" id="PS50994">
    <property type="entry name" value="INTEGRASE"/>
    <property type="match status" value="1"/>
</dbReference>
<dbReference type="InterPro" id="IPR039537">
    <property type="entry name" value="Retrotran_Ty1/copia-like"/>
</dbReference>
<comment type="catalytic activity">
    <reaction evidence="13">
        <text>DNA(n) + a 2'-deoxyribonucleoside 5'-triphosphate = DNA(n+1) + diphosphate</text>
        <dbReference type="Rhea" id="RHEA:22508"/>
        <dbReference type="Rhea" id="RHEA-COMP:17339"/>
        <dbReference type="Rhea" id="RHEA-COMP:17340"/>
        <dbReference type="ChEBI" id="CHEBI:33019"/>
        <dbReference type="ChEBI" id="CHEBI:61560"/>
        <dbReference type="ChEBI" id="CHEBI:173112"/>
        <dbReference type="EC" id="2.7.7.49"/>
    </reaction>
</comment>
<evidence type="ECO:0000256" key="4">
    <source>
        <dbReference type="ARBA" id="ARBA00022723"/>
    </source>
</evidence>
<sequence length="251" mass="28135">MDIKNKLYLTLAYLHTDHSGEFSSQSFINFFASQGISLERGPPESPQTNGVAERFNQTLLSKMRFLLEQSNIPVSYWDEAAAHASLLLNLLPHKHLTMKMPACVIRKKNCLIKPEVDLKRLIPFGMKVMAKISNPSSKIEPQGEVLQALKIKKYSDGLRLLNIKTGKIKVSRGYTLSARSPTLSMNQQASVLLSVSSLRIKLRIPTSKPEELSNKSQLIQVSNKSPEVELYPKTAHNPATVESSKNYKYVP</sequence>
<dbReference type="GO" id="GO:0046872">
    <property type="term" value="F:metal ion binding"/>
    <property type="evidence" value="ECO:0007669"/>
    <property type="project" value="UniProtKB-KW"/>
</dbReference>
<dbReference type="GO" id="GO:0015074">
    <property type="term" value="P:DNA integration"/>
    <property type="evidence" value="ECO:0007669"/>
    <property type="project" value="UniProtKB-KW"/>
</dbReference>
<dbReference type="Proteomes" id="UP000765509">
    <property type="component" value="Unassembled WGS sequence"/>
</dbReference>
<dbReference type="SUPFAM" id="SSF53098">
    <property type="entry name" value="Ribonuclease H-like"/>
    <property type="match status" value="1"/>
</dbReference>
<dbReference type="OrthoDB" id="7691805at2759"/>
<keyword evidence="7" id="KW-0460">Magnesium</keyword>
<evidence type="ECO:0000313" key="17">
    <source>
        <dbReference type="EMBL" id="MBW0539497.1"/>
    </source>
</evidence>
<organism evidence="17 18">
    <name type="scientific">Austropuccinia psidii MF-1</name>
    <dbReference type="NCBI Taxonomy" id="1389203"/>
    <lineage>
        <taxon>Eukaryota</taxon>
        <taxon>Fungi</taxon>
        <taxon>Dikarya</taxon>
        <taxon>Basidiomycota</taxon>
        <taxon>Pucciniomycotina</taxon>
        <taxon>Pucciniomycetes</taxon>
        <taxon>Pucciniales</taxon>
        <taxon>Sphaerophragmiaceae</taxon>
        <taxon>Austropuccinia</taxon>
    </lineage>
</organism>
<dbReference type="GO" id="GO:0003964">
    <property type="term" value="F:RNA-directed DNA polymerase activity"/>
    <property type="evidence" value="ECO:0007669"/>
    <property type="project" value="UniProtKB-KW"/>
</dbReference>
<keyword evidence="9" id="KW-0229">DNA integration</keyword>
<dbReference type="GO" id="GO:0003887">
    <property type="term" value="F:DNA-directed DNA polymerase activity"/>
    <property type="evidence" value="ECO:0007669"/>
    <property type="project" value="UniProtKB-KW"/>
</dbReference>
<dbReference type="InterPro" id="IPR036397">
    <property type="entry name" value="RNaseH_sf"/>
</dbReference>
<evidence type="ECO:0000256" key="3">
    <source>
        <dbReference type="ARBA" id="ARBA00022722"/>
    </source>
</evidence>
<evidence type="ECO:0000256" key="11">
    <source>
        <dbReference type="ARBA" id="ARBA00022932"/>
    </source>
</evidence>
<reference evidence="17" key="1">
    <citation type="submission" date="2021-03" db="EMBL/GenBank/DDBJ databases">
        <title>Draft genome sequence of rust myrtle Austropuccinia psidii MF-1, a brazilian biotype.</title>
        <authorList>
            <person name="Quecine M.C."/>
            <person name="Pachon D.M.R."/>
            <person name="Bonatelli M.L."/>
            <person name="Correr F.H."/>
            <person name="Franceschini L.M."/>
            <person name="Leite T.F."/>
            <person name="Margarido G.R.A."/>
            <person name="Almeida C.A."/>
            <person name="Ferrarezi J.A."/>
            <person name="Labate C.A."/>
        </authorList>
    </citation>
    <scope>NUCLEOTIDE SEQUENCE</scope>
    <source>
        <strain evidence="17">MF-1</strain>
    </source>
</reference>
<feature type="region of interest" description="Disordered" evidence="15">
    <location>
        <begin position="229"/>
        <end position="251"/>
    </location>
</feature>
<keyword evidence="12" id="KW-0233">DNA recombination</keyword>
<feature type="domain" description="Integrase catalytic" evidence="16">
    <location>
        <begin position="1"/>
        <end position="109"/>
    </location>
</feature>
<evidence type="ECO:0000256" key="5">
    <source>
        <dbReference type="ARBA" id="ARBA00022759"/>
    </source>
</evidence>
<dbReference type="Gene3D" id="3.30.420.10">
    <property type="entry name" value="Ribonuclease H-like superfamily/Ribonuclease H"/>
    <property type="match status" value="1"/>
</dbReference>
<evidence type="ECO:0000256" key="8">
    <source>
        <dbReference type="ARBA" id="ARBA00022884"/>
    </source>
</evidence>
<keyword evidence="18" id="KW-1185">Reference proteome</keyword>
<dbReference type="GO" id="GO:0016787">
    <property type="term" value="F:hydrolase activity"/>
    <property type="evidence" value="ECO:0007669"/>
    <property type="project" value="UniProtKB-KW"/>
</dbReference>
<evidence type="ECO:0000256" key="7">
    <source>
        <dbReference type="ARBA" id="ARBA00022842"/>
    </source>
</evidence>
<keyword evidence="4" id="KW-0479">Metal-binding</keyword>
<gene>
    <name evidence="17" type="ORF">O181_079212</name>
</gene>
<keyword evidence="1" id="KW-0815">Transposition</keyword>
<feature type="compositionally biased region" description="Polar residues" evidence="15">
    <location>
        <begin position="240"/>
        <end position="251"/>
    </location>
</feature>
<dbReference type="PANTHER" id="PTHR42648:SF11">
    <property type="entry name" value="TRANSPOSON TY4-P GAG-POL POLYPROTEIN"/>
    <property type="match status" value="1"/>
</dbReference>
<keyword evidence="11" id="KW-0239">DNA-directed DNA polymerase</keyword>
<dbReference type="GO" id="GO:0004519">
    <property type="term" value="F:endonuclease activity"/>
    <property type="evidence" value="ECO:0007669"/>
    <property type="project" value="UniProtKB-KW"/>
</dbReference>
<keyword evidence="11" id="KW-0808">Transferase</keyword>
<evidence type="ECO:0000256" key="15">
    <source>
        <dbReference type="SAM" id="MobiDB-lite"/>
    </source>
</evidence>
<comment type="caution">
    <text evidence="17">The sequence shown here is derived from an EMBL/GenBank/DDBJ whole genome shotgun (WGS) entry which is preliminary data.</text>
</comment>
<dbReference type="GO" id="GO:0032196">
    <property type="term" value="P:transposition"/>
    <property type="evidence" value="ECO:0007669"/>
    <property type="project" value="UniProtKB-KW"/>
</dbReference>
<keyword evidence="8" id="KW-0694">RNA-binding</keyword>
<proteinExistence type="predicted"/>
<keyword evidence="2" id="KW-0548">Nucleotidyltransferase</keyword>
<dbReference type="GO" id="GO:0006310">
    <property type="term" value="P:DNA recombination"/>
    <property type="evidence" value="ECO:0007669"/>
    <property type="project" value="UniProtKB-KW"/>
</dbReference>
<evidence type="ECO:0000256" key="9">
    <source>
        <dbReference type="ARBA" id="ARBA00022908"/>
    </source>
</evidence>